<dbReference type="Proteomes" id="UP001465976">
    <property type="component" value="Unassembled WGS sequence"/>
</dbReference>
<sequence length="387" mass="43319">MFNVFRARGSTMGAIDWASKVENRMGAFVWNDTDALTLFNAGLPVYYVQDYNKFNRQVIRATVAVSSPRVCMTAASPPYPILLSSCQAGSDEKFAAIRAAAVLCFDIQSPFENMHLPGAYPSSFSPPGPSSSRIISPATSAPSTSNVGPIRTASSFSGSVPYQKKDYVSRHHPRPDKKSDPLSKQFTSRFQDLATHSFLPRVLLPWADLNATIDPHHSALRFDHAKPPKNHTVVPNPALFFGSPDERKRMEYLRQWSHIQGSWLSSCQDPNAIPVAISSTVWKKVISFTTTGPWKYKKSAKTSQERDHQDATELLNRIFSQYNPDTPVTSLLGPVSETEGRRLLHELSWINFRYQITRLDELADQTVPQPSPSISEAEWKVRVADHR</sequence>
<evidence type="ECO:0000256" key="1">
    <source>
        <dbReference type="SAM" id="MobiDB-lite"/>
    </source>
</evidence>
<reference evidence="2 3" key="1">
    <citation type="submission" date="2024-02" db="EMBL/GenBank/DDBJ databases">
        <title>A draft genome for the cacao thread blight pathogen Marasmius crinis-equi.</title>
        <authorList>
            <person name="Cohen S.P."/>
            <person name="Baruah I.K."/>
            <person name="Amoako-Attah I."/>
            <person name="Bukari Y."/>
            <person name="Meinhardt L.W."/>
            <person name="Bailey B.A."/>
        </authorList>
    </citation>
    <scope>NUCLEOTIDE SEQUENCE [LARGE SCALE GENOMIC DNA]</scope>
    <source>
        <strain evidence="2 3">GH-76</strain>
    </source>
</reference>
<accession>A0ABR3F102</accession>
<organism evidence="2 3">
    <name type="scientific">Marasmius crinis-equi</name>
    <dbReference type="NCBI Taxonomy" id="585013"/>
    <lineage>
        <taxon>Eukaryota</taxon>
        <taxon>Fungi</taxon>
        <taxon>Dikarya</taxon>
        <taxon>Basidiomycota</taxon>
        <taxon>Agaricomycotina</taxon>
        <taxon>Agaricomycetes</taxon>
        <taxon>Agaricomycetidae</taxon>
        <taxon>Agaricales</taxon>
        <taxon>Marasmiineae</taxon>
        <taxon>Marasmiaceae</taxon>
        <taxon>Marasmius</taxon>
    </lineage>
</organism>
<proteinExistence type="predicted"/>
<keyword evidence="3" id="KW-1185">Reference proteome</keyword>
<feature type="compositionally biased region" description="Polar residues" evidence="1">
    <location>
        <begin position="138"/>
        <end position="158"/>
    </location>
</feature>
<gene>
    <name evidence="2" type="ORF">V5O48_013155</name>
</gene>
<feature type="region of interest" description="Disordered" evidence="1">
    <location>
        <begin position="122"/>
        <end position="158"/>
    </location>
</feature>
<comment type="caution">
    <text evidence="2">The sequence shown here is derived from an EMBL/GenBank/DDBJ whole genome shotgun (WGS) entry which is preliminary data.</text>
</comment>
<evidence type="ECO:0000313" key="2">
    <source>
        <dbReference type="EMBL" id="KAL0568822.1"/>
    </source>
</evidence>
<protein>
    <submittedName>
        <fullName evidence="2">Uncharacterized protein</fullName>
    </submittedName>
</protein>
<dbReference type="EMBL" id="JBAHYK010001252">
    <property type="protein sequence ID" value="KAL0568822.1"/>
    <property type="molecule type" value="Genomic_DNA"/>
</dbReference>
<name>A0ABR3F102_9AGAR</name>
<evidence type="ECO:0000313" key="3">
    <source>
        <dbReference type="Proteomes" id="UP001465976"/>
    </source>
</evidence>